<dbReference type="SUPFAM" id="SSF54001">
    <property type="entry name" value="Cysteine proteinases"/>
    <property type="match status" value="1"/>
</dbReference>
<sequence>MGCEQSVKVKPAIDSQPITIDESDTNVYVIPIVPNDDYLGDRLTVKSFNERRKDSYTSIDTLNRSSIFESETIKIDIRPLDLYAFNDVLIQQRQAAIDNIFYRKAIDSWQSTSIEELINKIQHLSSNKTIIDKAWIIFYWVSQNIEYDVVGYFSKNYTNQTAEEVFKLKKGVCVGYANIYKRLCESVDLECVKINGYGKGYGFDMKATLLTETDHAWNSIRIDNHWYLIESMWAAGDLTDDKQFKKKFDPYYFLSYPEEFIYKHLPEYEKWQLLISPISLKLYSTLPLVWPSFFKLKFELISHKSNIVQLISDKSYAEIHIRTPEDIELIGSLEFDKKKVVGGDRIYYDSRKRIWRCYFAPQQNGFHEISIYGKQKMIEDDYLIAIKYSLEVFDLIRPVTFPETSKAYYDLGLKLIKPKFQHTIQLVGDTTHVEILIETPEDVELLVNLINSNGEDVVGGHKSYFDKTNSLWRCFFAPQATGIHDIIILAKKKSFHDVYTQVLKFYLDVRQLPSRSISYPNISSYFYAYDLEIITPHNSRFAMWSKNASYCEILLRAPCNIELSGAITYKDEKIKNGSLLQYDADKDVWQCLFTSQQTGLHKIMLYAKKIEDESSTLNLVVDFDLNVIDLKRSITFPKIYNQFQKTKCKIYEPLENNLKKGSIVTLHYRIPDADQVQIRLDSEYQPEVDYENDIVKCQIIVPKENIIIMASYKGETSFQPLIEYTFKLFMNNSC</sequence>
<dbReference type="OrthoDB" id="6129702at2759"/>
<dbReference type="GO" id="GO:0005737">
    <property type="term" value="C:cytoplasm"/>
    <property type="evidence" value="ECO:0007669"/>
    <property type="project" value="TreeGrafter"/>
</dbReference>
<dbReference type="InterPro" id="IPR056564">
    <property type="entry name" value="Ig-like_KY"/>
</dbReference>
<dbReference type="InterPro" id="IPR002931">
    <property type="entry name" value="Transglutaminase-like"/>
</dbReference>
<evidence type="ECO:0000313" key="2">
    <source>
        <dbReference type="EMBL" id="CAF1228355.1"/>
    </source>
</evidence>
<dbReference type="Pfam" id="PF01841">
    <property type="entry name" value="Transglut_core"/>
    <property type="match status" value="1"/>
</dbReference>
<keyword evidence="4" id="KW-1185">Reference proteome</keyword>
<dbReference type="InterPro" id="IPR052557">
    <property type="entry name" value="CAP/Cytokinesis_protein"/>
</dbReference>
<dbReference type="AlphaFoldDB" id="A0A814YC28"/>
<dbReference type="SMART" id="SM00460">
    <property type="entry name" value="TGc"/>
    <property type="match status" value="1"/>
</dbReference>
<reference evidence="2" key="1">
    <citation type="submission" date="2021-02" db="EMBL/GenBank/DDBJ databases">
        <authorList>
            <person name="Nowell W R."/>
        </authorList>
    </citation>
    <scope>NUCLEOTIDE SEQUENCE</scope>
</reference>
<dbReference type="Pfam" id="PF23265">
    <property type="entry name" value="Ig-like_KY"/>
    <property type="match status" value="2"/>
</dbReference>
<comment type="caution">
    <text evidence="2">The sequence shown here is derived from an EMBL/GenBank/DDBJ whole genome shotgun (WGS) entry which is preliminary data.</text>
</comment>
<evidence type="ECO:0000313" key="3">
    <source>
        <dbReference type="EMBL" id="CAF3991119.1"/>
    </source>
</evidence>
<feature type="domain" description="Transglutaminase-like" evidence="1">
    <location>
        <begin position="165"/>
        <end position="233"/>
    </location>
</feature>
<evidence type="ECO:0000259" key="1">
    <source>
        <dbReference type="SMART" id="SM00460"/>
    </source>
</evidence>
<protein>
    <recommendedName>
        <fullName evidence="1">Transglutaminase-like domain-containing protein</fullName>
    </recommendedName>
</protein>
<gene>
    <name evidence="2" type="ORF">GPM918_LOCUS25041</name>
    <name evidence="3" type="ORF">SRO942_LOCUS25047</name>
</gene>
<dbReference type="Proteomes" id="UP000663829">
    <property type="component" value="Unassembled WGS sequence"/>
</dbReference>
<dbReference type="EMBL" id="CAJOBC010009571">
    <property type="protein sequence ID" value="CAF3991119.1"/>
    <property type="molecule type" value="Genomic_DNA"/>
</dbReference>
<accession>A0A814YC28</accession>
<dbReference type="PANTHER" id="PTHR46333">
    <property type="entry name" value="CYTOKINESIS PROTEIN 3"/>
    <property type="match status" value="1"/>
</dbReference>
<dbReference type="Proteomes" id="UP000681722">
    <property type="component" value="Unassembled WGS sequence"/>
</dbReference>
<evidence type="ECO:0000313" key="4">
    <source>
        <dbReference type="Proteomes" id="UP000663829"/>
    </source>
</evidence>
<dbReference type="InterPro" id="IPR038765">
    <property type="entry name" value="Papain-like_cys_pep_sf"/>
</dbReference>
<dbReference type="Gene3D" id="3.10.620.30">
    <property type="match status" value="1"/>
</dbReference>
<dbReference type="EMBL" id="CAJNOQ010009566">
    <property type="protein sequence ID" value="CAF1228355.1"/>
    <property type="molecule type" value="Genomic_DNA"/>
</dbReference>
<organism evidence="2 4">
    <name type="scientific">Didymodactylos carnosus</name>
    <dbReference type="NCBI Taxonomy" id="1234261"/>
    <lineage>
        <taxon>Eukaryota</taxon>
        <taxon>Metazoa</taxon>
        <taxon>Spiralia</taxon>
        <taxon>Gnathifera</taxon>
        <taxon>Rotifera</taxon>
        <taxon>Eurotatoria</taxon>
        <taxon>Bdelloidea</taxon>
        <taxon>Philodinida</taxon>
        <taxon>Philodinidae</taxon>
        <taxon>Didymodactylos</taxon>
    </lineage>
</organism>
<dbReference type="PANTHER" id="PTHR46333:SF2">
    <property type="entry name" value="CYTOKINESIS PROTEIN 3"/>
    <property type="match status" value="1"/>
</dbReference>
<name>A0A814YC28_9BILA</name>
<proteinExistence type="predicted"/>